<dbReference type="GO" id="GO:0003677">
    <property type="term" value="F:DNA binding"/>
    <property type="evidence" value="ECO:0007669"/>
    <property type="project" value="UniProtKB-KW"/>
</dbReference>
<dbReference type="EMBL" id="SPDS01000003">
    <property type="protein sequence ID" value="TFH54446.1"/>
    <property type="molecule type" value="Genomic_DNA"/>
</dbReference>
<evidence type="ECO:0000313" key="4">
    <source>
        <dbReference type="EMBL" id="TFH54446.1"/>
    </source>
</evidence>
<dbReference type="RefSeq" id="WP_134781074.1">
    <property type="nucleotide sequence ID" value="NZ_SPDS01000003.1"/>
</dbReference>
<keyword evidence="1" id="KW-0805">Transcription regulation</keyword>
<comment type="caution">
    <text evidence="4">The sequence shown here is derived from an EMBL/GenBank/DDBJ whole genome shotgun (WGS) entry which is preliminary data.</text>
</comment>
<evidence type="ECO:0000256" key="3">
    <source>
        <dbReference type="ARBA" id="ARBA00023163"/>
    </source>
</evidence>
<sequence length="165" mass="18498">MAANQKFTEELGAALANFLMWPPMAGRISAALMASPKPLTLTELQDQLHASGGAISESTRLLLTTGVIRRLKTPGVRRAQYEWSDDAWVNCAKHTRDQVAKLQDLAERTATTSDGSELFLSRIRDMEKYYHLMTDGLARLSDEYETQFRAEQPTEISSTTKTMRT</sequence>
<keyword evidence="2" id="KW-0238">DNA-binding</keyword>
<keyword evidence="3" id="KW-0804">Transcription</keyword>
<dbReference type="PANTHER" id="PTHR38465:SF1">
    <property type="entry name" value="HTH-TYPE TRANSCRIPTIONAL REGULATOR MJ1563-RELATED"/>
    <property type="match status" value="1"/>
</dbReference>
<dbReference type="PANTHER" id="PTHR38465">
    <property type="entry name" value="HTH-TYPE TRANSCRIPTIONAL REGULATOR MJ1563-RELATED"/>
    <property type="match status" value="1"/>
</dbReference>
<evidence type="ECO:0008006" key="6">
    <source>
        <dbReference type="Google" id="ProtNLM"/>
    </source>
</evidence>
<name>A0A4Y8TRE9_9MICC</name>
<dbReference type="InterPro" id="IPR036388">
    <property type="entry name" value="WH-like_DNA-bd_sf"/>
</dbReference>
<proteinExistence type="predicted"/>
<accession>A0A4Y8TRE9</accession>
<dbReference type="Gene3D" id="1.10.10.10">
    <property type="entry name" value="Winged helix-like DNA-binding domain superfamily/Winged helix DNA-binding domain"/>
    <property type="match status" value="1"/>
</dbReference>
<evidence type="ECO:0000256" key="1">
    <source>
        <dbReference type="ARBA" id="ARBA00023015"/>
    </source>
</evidence>
<evidence type="ECO:0000256" key="2">
    <source>
        <dbReference type="ARBA" id="ARBA00023125"/>
    </source>
</evidence>
<evidence type="ECO:0000313" key="5">
    <source>
        <dbReference type="Proteomes" id="UP000297638"/>
    </source>
</evidence>
<dbReference type="SUPFAM" id="SSF46785">
    <property type="entry name" value="Winged helix' DNA-binding domain"/>
    <property type="match status" value="1"/>
</dbReference>
<dbReference type="InterPro" id="IPR052362">
    <property type="entry name" value="HTH-GbsR_regulator"/>
</dbReference>
<dbReference type="Proteomes" id="UP000297638">
    <property type="component" value="Unassembled WGS sequence"/>
</dbReference>
<dbReference type="AlphaFoldDB" id="A0A4Y8TRE9"/>
<protein>
    <recommendedName>
        <fullName evidence="6">Transcriptional regulator</fullName>
    </recommendedName>
</protein>
<organism evidence="4 5">
    <name type="scientific">Glutamicibacter arilaitensis</name>
    <dbReference type="NCBI Taxonomy" id="256701"/>
    <lineage>
        <taxon>Bacteria</taxon>
        <taxon>Bacillati</taxon>
        <taxon>Actinomycetota</taxon>
        <taxon>Actinomycetes</taxon>
        <taxon>Micrococcales</taxon>
        <taxon>Micrococcaceae</taxon>
        <taxon>Glutamicibacter</taxon>
    </lineage>
</organism>
<reference evidence="4 5" key="1">
    <citation type="submission" date="2019-03" db="EMBL/GenBank/DDBJ databases">
        <title>Glutamicibacter sp. LJH19 genome.</title>
        <authorList>
            <person name="Sinai Borker S."/>
            <person name="Kumar R."/>
        </authorList>
    </citation>
    <scope>NUCLEOTIDE SEQUENCE [LARGE SCALE GENOMIC DNA]</scope>
    <source>
        <strain evidence="4 5">LJH19</strain>
    </source>
</reference>
<gene>
    <name evidence="4" type="ORF">EXY26_15380</name>
</gene>
<dbReference type="InterPro" id="IPR036390">
    <property type="entry name" value="WH_DNA-bd_sf"/>
</dbReference>